<evidence type="ECO:0000313" key="1">
    <source>
        <dbReference type="EMBL" id="KAF3584385.1"/>
    </source>
</evidence>
<dbReference type="AlphaFoldDB" id="A0A8S9RSS1"/>
<dbReference type="EMBL" id="QGKX02000088">
    <property type="protein sequence ID" value="KAF3584385.1"/>
    <property type="molecule type" value="Genomic_DNA"/>
</dbReference>
<gene>
    <name evidence="1" type="ORF">F2Q69_00030532</name>
</gene>
<comment type="caution">
    <text evidence="1">The sequence shown here is derived from an EMBL/GenBank/DDBJ whole genome shotgun (WGS) entry which is preliminary data.</text>
</comment>
<evidence type="ECO:0000313" key="2">
    <source>
        <dbReference type="Proteomes" id="UP000712600"/>
    </source>
</evidence>
<organism evidence="1 2">
    <name type="scientific">Brassica cretica</name>
    <name type="common">Mustard</name>
    <dbReference type="NCBI Taxonomy" id="69181"/>
    <lineage>
        <taxon>Eukaryota</taxon>
        <taxon>Viridiplantae</taxon>
        <taxon>Streptophyta</taxon>
        <taxon>Embryophyta</taxon>
        <taxon>Tracheophyta</taxon>
        <taxon>Spermatophyta</taxon>
        <taxon>Magnoliopsida</taxon>
        <taxon>eudicotyledons</taxon>
        <taxon>Gunneridae</taxon>
        <taxon>Pentapetalae</taxon>
        <taxon>rosids</taxon>
        <taxon>malvids</taxon>
        <taxon>Brassicales</taxon>
        <taxon>Brassicaceae</taxon>
        <taxon>Brassiceae</taxon>
        <taxon>Brassica</taxon>
    </lineage>
</organism>
<accession>A0A8S9RSS1</accession>
<proteinExistence type="predicted"/>
<name>A0A8S9RSS1_BRACR</name>
<protein>
    <submittedName>
        <fullName evidence="1">Uncharacterized protein</fullName>
    </submittedName>
</protein>
<sequence>MAFSASSSPVSVSGRRWLFQHRDRRLLFPGGGGSLSIASAGWRLLPSDKFVDPASYDSRSDDDVTVSHRIVDFGAEGRRKQGSRSARIERRLTC</sequence>
<reference evidence="1" key="1">
    <citation type="submission" date="2019-12" db="EMBL/GenBank/DDBJ databases">
        <title>Genome sequencing and annotation of Brassica cretica.</title>
        <authorList>
            <person name="Studholme D.J."/>
            <person name="Sarris P."/>
        </authorList>
    </citation>
    <scope>NUCLEOTIDE SEQUENCE</scope>
    <source>
        <strain evidence="1">PFS-109/04</strain>
        <tissue evidence="1">Leaf</tissue>
    </source>
</reference>
<dbReference type="Proteomes" id="UP000712600">
    <property type="component" value="Unassembled WGS sequence"/>
</dbReference>